<gene>
    <name evidence="3" type="ORF">ACFPYL_19290</name>
</gene>
<keyword evidence="1" id="KW-0472">Membrane</keyword>
<accession>A0ABW1LPX1</accession>
<feature type="domain" description="DUF4328" evidence="2">
    <location>
        <begin position="57"/>
        <end position="209"/>
    </location>
</feature>
<dbReference type="InterPro" id="IPR025565">
    <property type="entry name" value="DUF4328"/>
</dbReference>
<evidence type="ECO:0000313" key="4">
    <source>
        <dbReference type="Proteomes" id="UP001596135"/>
    </source>
</evidence>
<dbReference type="Proteomes" id="UP001596135">
    <property type="component" value="Unassembled WGS sequence"/>
</dbReference>
<dbReference type="Pfam" id="PF14219">
    <property type="entry name" value="DUF4328"/>
    <property type="match status" value="1"/>
</dbReference>
<dbReference type="EMBL" id="JBHSRJ010000008">
    <property type="protein sequence ID" value="MFC6045242.1"/>
    <property type="molecule type" value="Genomic_DNA"/>
</dbReference>
<proteinExistence type="predicted"/>
<evidence type="ECO:0000256" key="1">
    <source>
        <dbReference type="SAM" id="Phobius"/>
    </source>
</evidence>
<comment type="caution">
    <text evidence="3">The sequence shown here is derived from an EMBL/GenBank/DDBJ whole genome shotgun (WGS) entry which is preliminary data.</text>
</comment>
<protein>
    <submittedName>
        <fullName evidence="3">DUF4328 domain-containing protein</fullName>
    </submittedName>
</protein>
<keyword evidence="1" id="KW-0812">Transmembrane</keyword>
<keyword evidence="4" id="KW-1185">Reference proteome</keyword>
<evidence type="ECO:0000313" key="3">
    <source>
        <dbReference type="EMBL" id="MFC6045242.1"/>
    </source>
</evidence>
<feature type="transmembrane region" description="Helical" evidence="1">
    <location>
        <begin position="103"/>
        <end position="124"/>
    </location>
</feature>
<organism evidence="3 4">
    <name type="scientific">Nocardioides hankookensis</name>
    <dbReference type="NCBI Taxonomy" id="443157"/>
    <lineage>
        <taxon>Bacteria</taxon>
        <taxon>Bacillati</taxon>
        <taxon>Actinomycetota</taxon>
        <taxon>Actinomycetes</taxon>
        <taxon>Propionibacteriales</taxon>
        <taxon>Nocardioidaceae</taxon>
        <taxon>Nocardioides</taxon>
    </lineage>
</organism>
<reference evidence="4" key="1">
    <citation type="journal article" date="2019" name="Int. J. Syst. Evol. Microbiol.">
        <title>The Global Catalogue of Microorganisms (GCM) 10K type strain sequencing project: providing services to taxonomists for standard genome sequencing and annotation.</title>
        <authorList>
            <consortium name="The Broad Institute Genomics Platform"/>
            <consortium name="The Broad Institute Genome Sequencing Center for Infectious Disease"/>
            <person name="Wu L."/>
            <person name="Ma J."/>
        </authorList>
    </citation>
    <scope>NUCLEOTIDE SEQUENCE [LARGE SCALE GENOMIC DNA]</scope>
    <source>
        <strain evidence="4">CCUG 54522</strain>
    </source>
</reference>
<evidence type="ECO:0000259" key="2">
    <source>
        <dbReference type="Pfam" id="PF14219"/>
    </source>
</evidence>
<feature type="transmembrane region" description="Helical" evidence="1">
    <location>
        <begin position="68"/>
        <end position="87"/>
    </location>
</feature>
<feature type="transmembrane region" description="Helical" evidence="1">
    <location>
        <begin position="22"/>
        <end position="47"/>
    </location>
</feature>
<dbReference type="RefSeq" id="WP_379158062.1">
    <property type="nucleotide sequence ID" value="NZ_JBHSRJ010000008.1"/>
</dbReference>
<keyword evidence="1" id="KW-1133">Transmembrane helix</keyword>
<name>A0ABW1LPX1_9ACTN</name>
<feature type="transmembrane region" description="Helical" evidence="1">
    <location>
        <begin position="144"/>
        <end position="164"/>
    </location>
</feature>
<feature type="transmembrane region" description="Helical" evidence="1">
    <location>
        <begin position="184"/>
        <end position="205"/>
    </location>
</feature>
<sequence>MSSTEPRLGRGWYAFGGVVRQLFRVVLLLQLASVAIAVWGIGTFDAWTATTGIADATQQYDTVKRASGRLGLAVELVAGLALAGWLYRAHRSDRVSSEWTEHWAGWTFLGWVPPFCVFMPYGIIRDLRQGAQGEPVTRWPALGWWMTTLVVGAFVSWLSAAMYAQADGPGVTVGQRADSYASGAWIDLVSGLLLTVSLLLLLRVLRTVTRVVTDSPFGVAAEAVTP</sequence>